<dbReference type="GO" id="GO:0000781">
    <property type="term" value="C:chromosome, telomeric region"/>
    <property type="evidence" value="ECO:0007669"/>
    <property type="project" value="UniProtKB-SubCell"/>
</dbReference>
<name>J5SXX0_TRIAS</name>
<dbReference type="AlphaFoldDB" id="J5SXX0"/>
<dbReference type="Pfam" id="PF02735">
    <property type="entry name" value="Ku"/>
    <property type="match status" value="1"/>
</dbReference>
<keyword evidence="9" id="KW-0378">Hydrolase</keyword>
<keyword evidence="8" id="KW-0227">DNA damage</keyword>
<dbReference type="OrthoDB" id="761538at2759"/>
<dbReference type="EC" id="3.6.4.12" evidence="4"/>
<evidence type="ECO:0000256" key="6">
    <source>
        <dbReference type="ARBA" id="ARBA00022454"/>
    </source>
</evidence>
<dbReference type="SMART" id="SM00559">
    <property type="entry name" value="Ku78"/>
    <property type="match status" value="1"/>
</dbReference>
<evidence type="ECO:0000256" key="16">
    <source>
        <dbReference type="ARBA" id="ARBA00023242"/>
    </source>
</evidence>
<dbReference type="GO" id="GO:0005524">
    <property type="term" value="F:ATP binding"/>
    <property type="evidence" value="ECO:0007669"/>
    <property type="project" value="UniProtKB-KW"/>
</dbReference>
<dbReference type="InterPro" id="IPR006164">
    <property type="entry name" value="DNA_bd_Ku70/Ku80"/>
</dbReference>
<dbReference type="Gene3D" id="3.40.50.410">
    <property type="entry name" value="von Willebrand factor, type A domain"/>
    <property type="match status" value="1"/>
</dbReference>
<comment type="subcellular location">
    <subcellularLocation>
        <location evidence="2">Chromosome</location>
        <location evidence="2">Telomere</location>
    </subcellularLocation>
    <subcellularLocation>
        <location evidence="1">Nucleus</location>
    </subcellularLocation>
</comment>
<evidence type="ECO:0000256" key="2">
    <source>
        <dbReference type="ARBA" id="ARBA00004574"/>
    </source>
</evidence>
<dbReference type="InterPro" id="IPR005161">
    <property type="entry name" value="Ku_N"/>
</dbReference>
<comment type="caution">
    <text evidence="19">The sequence shown here is derived from an EMBL/GenBank/DDBJ whole genome shotgun (WGS) entry which is preliminary data.</text>
</comment>
<dbReference type="InterPro" id="IPR016194">
    <property type="entry name" value="SPOC-like_C_dom_sf"/>
</dbReference>
<keyword evidence="12" id="KW-0779">Telomere</keyword>
<dbReference type="InterPro" id="IPR006165">
    <property type="entry name" value="Ku70"/>
</dbReference>
<evidence type="ECO:0000313" key="20">
    <source>
        <dbReference type="Proteomes" id="UP000002748"/>
    </source>
</evidence>
<keyword evidence="14" id="KW-0233">DNA recombination</keyword>
<dbReference type="Proteomes" id="UP000002748">
    <property type="component" value="Unassembled WGS sequence"/>
</dbReference>
<organism evidence="19 20">
    <name type="scientific">Trichosporon asahii var. asahii (strain ATCC 90039 / CBS 2479 / JCM 2466 / KCTC 7840 / NBRC 103889/ NCYC 2677 / UAMH 7654)</name>
    <name type="common">Yeast</name>
    <dbReference type="NCBI Taxonomy" id="1186058"/>
    <lineage>
        <taxon>Eukaryota</taxon>
        <taxon>Fungi</taxon>
        <taxon>Dikarya</taxon>
        <taxon>Basidiomycota</taxon>
        <taxon>Agaricomycotina</taxon>
        <taxon>Tremellomycetes</taxon>
        <taxon>Trichosporonales</taxon>
        <taxon>Trichosporonaceae</taxon>
        <taxon>Trichosporon</taxon>
    </lineage>
</organism>
<dbReference type="InterPro" id="IPR036465">
    <property type="entry name" value="vWFA_dom_sf"/>
</dbReference>
<evidence type="ECO:0000256" key="1">
    <source>
        <dbReference type="ARBA" id="ARBA00004123"/>
    </source>
</evidence>
<dbReference type="KEGG" id="tasa:A1Q1_02926"/>
<keyword evidence="6" id="KW-0158">Chromosome</keyword>
<dbReference type="GO" id="GO:0043564">
    <property type="term" value="C:Ku70:Ku80 complex"/>
    <property type="evidence" value="ECO:0007669"/>
    <property type="project" value="InterPro"/>
</dbReference>
<keyword evidence="11" id="KW-0067">ATP-binding</keyword>
<dbReference type="PANTHER" id="PTHR12604">
    <property type="entry name" value="KU AUTOANTIGEN DNA HELICASE"/>
    <property type="match status" value="1"/>
</dbReference>
<reference evidence="19 20" key="1">
    <citation type="journal article" date="2012" name="Eukaryot. Cell">
        <title>Draft genome sequence of CBS 2479, the standard type strain of Trichosporon asahii.</title>
        <authorList>
            <person name="Yang R.Y."/>
            <person name="Li H.T."/>
            <person name="Zhu H."/>
            <person name="Zhou G.P."/>
            <person name="Wang M."/>
            <person name="Wang L."/>
        </authorList>
    </citation>
    <scope>NUCLEOTIDE SEQUENCE [LARGE SCALE GENOMIC DNA]</scope>
    <source>
        <strain evidence="20">ATCC 90039 / CBS 2479 / JCM 2466 / KCTC 7840 / NCYC 2677 / UAMH 7654</strain>
    </source>
</reference>
<protein>
    <recommendedName>
        <fullName evidence="5">ATP-dependent DNA helicase II subunit 1</fullName>
        <ecNumber evidence="4">3.6.4.12</ecNumber>
    </recommendedName>
    <alternativeName>
        <fullName evidence="17">ATP-dependent DNA helicase II subunit Ku70</fullName>
    </alternativeName>
</protein>
<accession>J5SXX0</accession>
<dbReference type="GO" id="GO:0000723">
    <property type="term" value="P:telomere maintenance"/>
    <property type="evidence" value="ECO:0007669"/>
    <property type="project" value="InterPro"/>
</dbReference>
<keyword evidence="10" id="KW-0347">Helicase</keyword>
<dbReference type="EMBL" id="ALBS01000212">
    <property type="protein sequence ID" value="EJT48116.1"/>
    <property type="molecule type" value="Genomic_DNA"/>
</dbReference>
<evidence type="ECO:0000256" key="12">
    <source>
        <dbReference type="ARBA" id="ARBA00022895"/>
    </source>
</evidence>
<feature type="domain" description="Ku" evidence="18">
    <location>
        <begin position="376"/>
        <end position="515"/>
    </location>
</feature>
<evidence type="ECO:0000256" key="17">
    <source>
        <dbReference type="ARBA" id="ARBA00031811"/>
    </source>
</evidence>
<dbReference type="GO" id="GO:0003690">
    <property type="term" value="F:double-stranded DNA binding"/>
    <property type="evidence" value="ECO:0007669"/>
    <property type="project" value="TreeGrafter"/>
</dbReference>
<dbReference type="GO" id="GO:0003678">
    <property type="term" value="F:DNA helicase activity"/>
    <property type="evidence" value="ECO:0007669"/>
    <property type="project" value="UniProtKB-EC"/>
</dbReference>
<evidence type="ECO:0000256" key="7">
    <source>
        <dbReference type="ARBA" id="ARBA00022741"/>
    </source>
</evidence>
<dbReference type="Gene3D" id="1.10.1600.10">
    <property type="match status" value="1"/>
</dbReference>
<dbReference type="Pfam" id="PF03731">
    <property type="entry name" value="Ku_N"/>
    <property type="match status" value="1"/>
</dbReference>
<dbReference type="PANTHER" id="PTHR12604:SF2">
    <property type="entry name" value="X-RAY REPAIR CROSS-COMPLEMENTING PROTEIN 6"/>
    <property type="match status" value="1"/>
</dbReference>
<dbReference type="InterPro" id="IPR047087">
    <property type="entry name" value="KU70_core_dom"/>
</dbReference>
<dbReference type="GO" id="GO:0006310">
    <property type="term" value="P:DNA recombination"/>
    <property type="evidence" value="ECO:0007669"/>
    <property type="project" value="UniProtKB-KW"/>
</dbReference>
<evidence type="ECO:0000256" key="9">
    <source>
        <dbReference type="ARBA" id="ARBA00022801"/>
    </source>
</evidence>
<evidence type="ECO:0000256" key="15">
    <source>
        <dbReference type="ARBA" id="ARBA00023204"/>
    </source>
</evidence>
<evidence type="ECO:0000256" key="11">
    <source>
        <dbReference type="ARBA" id="ARBA00022840"/>
    </source>
</evidence>
<evidence type="ECO:0000256" key="5">
    <source>
        <dbReference type="ARBA" id="ARBA00021796"/>
    </source>
</evidence>
<dbReference type="GO" id="GO:0006303">
    <property type="term" value="P:double-strand break repair via nonhomologous end joining"/>
    <property type="evidence" value="ECO:0007669"/>
    <property type="project" value="InterPro"/>
</dbReference>
<evidence type="ECO:0000256" key="4">
    <source>
        <dbReference type="ARBA" id="ARBA00012551"/>
    </source>
</evidence>
<dbReference type="CDD" id="cd00788">
    <property type="entry name" value="KU70"/>
    <property type="match status" value="1"/>
</dbReference>
<keyword evidence="13" id="KW-0238">DNA-binding</keyword>
<evidence type="ECO:0000256" key="13">
    <source>
        <dbReference type="ARBA" id="ARBA00023125"/>
    </source>
</evidence>
<dbReference type="HOGENOM" id="CLU_014815_3_0_1"/>
<dbReference type="GO" id="GO:0003684">
    <property type="term" value="F:damaged DNA binding"/>
    <property type="evidence" value="ECO:0007669"/>
    <property type="project" value="InterPro"/>
</dbReference>
<keyword evidence="16" id="KW-0539">Nucleus</keyword>
<sequence>MSSYYPASQKDAPSWDSFDTIEDETLDVAEDHILFVIDASESMHKPLPDEENEAGIIRGKSPLHQALESVCNIERNKVTTGPSDSVGLVFYNVDDPTSGASQGKAGSGILKFQQLRQISAEDIKRIYRIVQQANAQYDEQTESDEETVEPAILRELCPPRPANDEVNIANVFTDCNHVFRDGKLVGNKRIFLITDDDEPQGSLGNRQPARTTYNVRLPLPSLQLTSGSPHFGCECQHLLCWPTGKALRPADLLEHEQFAREIPAASDGLSELADIISELVIRQAPKRKQFSIPLKFGGRDGDIEIGNKGQPKLVHMQGETVEEVQTKTEYTAAFGKEATIPNVLEKNYWEKDGDVKAAPSQMDVDGSADQQPKVVARTRVSNNSGSSLTTGSIQFQPMPFANLAEIRILGFQSPERCRLEDNVAHAYFIYPDETNYTGSTRTFTALLNSCLKLNRHALAIARLRANSPPEFVLLIPQAETFAKGGGQEDPPGFHVIRLPFVDDIRDPPRGMTENIVATDEEVMAMEKIIRRLRFKSGKYASDAYQNPALQYHQRQLEALAFEEDFDTAMFEDVALPKYAGVHKQAGKLMAEWKRLVDEDDRALENLTVKSGTKRGAAAPAAAAYAVADVVDAFKAGKLERVRVADLREYAKYHKGLPLTKLLKKDLIDLVKPHLQGAGKKAKV</sequence>
<dbReference type="VEuPathDB" id="FungiDB:A1Q1_02926"/>
<dbReference type="Gene3D" id="2.40.290.10">
    <property type="match status" value="1"/>
</dbReference>
<dbReference type="SUPFAM" id="SSF100939">
    <property type="entry name" value="SPOC domain-like"/>
    <property type="match status" value="1"/>
</dbReference>
<evidence type="ECO:0000313" key="19">
    <source>
        <dbReference type="EMBL" id="EJT48116.1"/>
    </source>
</evidence>
<evidence type="ECO:0000256" key="14">
    <source>
        <dbReference type="ARBA" id="ARBA00023172"/>
    </source>
</evidence>
<dbReference type="Pfam" id="PF03730">
    <property type="entry name" value="Ku_C"/>
    <property type="match status" value="1"/>
</dbReference>
<keyword evidence="7" id="KW-0547">Nucleotide-binding</keyword>
<evidence type="ECO:0000256" key="3">
    <source>
        <dbReference type="ARBA" id="ARBA00005240"/>
    </source>
</evidence>
<dbReference type="RefSeq" id="XP_014179630.1">
    <property type="nucleotide sequence ID" value="XM_014324155.1"/>
</dbReference>
<evidence type="ECO:0000259" key="18">
    <source>
        <dbReference type="SMART" id="SM00559"/>
    </source>
</evidence>
<dbReference type="InterPro" id="IPR005160">
    <property type="entry name" value="Ku_C"/>
</dbReference>
<gene>
    <name evidence="19" type="ORF">A1Q1_02926</name>
</gene>
<dbReference type="GeneID" id="25986439"/>
<keyword evidence="15" id="KW-0234">DNA repair</keyword>
<evidence type="ECO:0000256" key="8">
    <source>
        <dbReference type="ARBA" id="ARBA00022763"/>
    </source>
</evidence>
<dbReference type="SUPFAM" id="SSF53300">
    <property type="entry name" value="vWA-like"/>
    <property type="match status" value="1"/>
</dbReference>
<dbReference type="GO" id="GO:0016787">
    <property type="term" value="F:hydrolase activity"/>
    <property type="evidence" value="ECO:0007669"/>
    <property type="project" value="UniProtKB-KW"/>
</dbReference>
<proteinExistence type="inferred from homology"/>
<dbReference type="GO" id="GO:0042162">
    <property type="term" value="F:telomeric DNA binding"/>
    <property type="evidence" value="ECO:0007669"/>
    <property type="project" value="InterPro"/>
</dbReference>
<evidence type="ECO:0000256" key="10">
    <source>
        <dbReference type="ARBA" id="ARBA00022806"/>
    </source>
</evidence>
<dbReference type="PIRSF" id="PIRSF003033">
    <property type="entry name" value="Ku70"/>
    <property type="match status" value="1"/>
</dbReference>
<comment type="similarity">
    <text evidence="3">Belongs to the ku70 family.</text>
</comment>